<protein>
    <recommendedName>
        <fullName evidence="3">Ferredoxin</fullName>
    </recommendedName>
</protein>
<dbReference type="PANTHER" id="PTHR24960:SF79">
    <property type="entry name" value="PHOTOSYSTEM I IRON-SULFUR CENTER"/>
    <property type="match status" value="1"/>
</dbReference>
<evidence type="ECO:0000256" key="1">
    <source>
        <dbReference type="ARBA" id="ARBA00001966"/>
    </source>
</evidence>
<evidence type="ECO:0000313" key="10">
    <source>
        <dbReference type="Proteomes" id="UP000886805"/>
    </source>
</evidence>
<dbReference type="AlphaFoldDB" id="A0A9D2BED4"/>
<dbReference type="InterPro" id="IPR050157">
    <property type="entry name" value="PSI_iron-sulfur_center"/>
</dbReference>
<evidence type="ECO:0000259" key="8">
    <source>
        <dbReference type="PROSITE" id="PS51379"/>
    </source>
</evidence>
<evidence type="ECO:0000256" key="3">
    <source>
        <dbReference type="ARBA" id="ARBA00013529"/>
    </source>
</evidence>
<feature type="domain" description="4Fe-4S ferredoxin-type" evidence="8">
    <location>
        <begin position="181"/>
        <end position="207"/>
    </location>
</feature>
<evidence type="ECO:0000256" key="7">
    <source>
        <dbReference type="ARBA" id="ARBA00023014"/>
    </source>
</evidence>
<gene>
    <name evidence="9" type="ORF">H9849_04085</name>
</gene>
<dbReference type="PROSITE" id="PS51379">
    <property type="entry name" value="4FE4S_FER_2"/>
    <property type="match status" value="2"/>
</dbReference>
<evidence type="ECO:0000256" key="6">
    <source>
        <dbReference type="ARBA" id="ARBA00023004"/>
    </source>
</evidence>
<name>A0A9D2BED4_9FIRM</name>
<dbReference type="SUPFAM" id="SSF50475">
    <property type="entry name" value="FMN-binding split barrel"/>
    <property type="match status" value="1"/>
</dbReference>
<comment type="function">
    <text evidence="2">Ferredoxins are iron-sulfur proteins that transfer electrons in a wide variety of metabolic reactions.</text>
</comment>
<evidence type="ECO:0000256" key="2">
    <source>
        <dbReference type="ARBA" id="ARBA00003532"/>
    </source>
</evidence>
<keyword evidence="7" id="KW-0411">Iron-sulfur</keyword>
<dbReference type="InterPro" id="IPR012349">
    <property type="entry name" value="Split_barrel_FMN-bd"/>
</dbReference>
<evidence type="ECO:0000313" key="9">
    <source>
        <dbReference type="EMBL" id="HIX72179.1"/>
    </source>
</evidence>
<organism evidence="9 10">
    <name type="scientific">Candidatus Anaerobutyricum stercoripullorum</name>
    <dbReference type="NCBI Taxonomy" id="2838456"/>
    <lineage>
        <taxon>Bacteria</taxon>
        <taxon>Bacillati</taxon>
        <taxon>Bacillota</taxon>
        <taxon>Clostridia</taxon>
        <taxon>Lachnospirales</taxon>
        <taxon>Lachnospiraceae</taxon>
        <taxon>Anaerobutyricum</taxon>
    </lineage>
</organism>
<dbReference type="InterPro" id="IPR017900">
    <property type="entry name" value="4Fe4S_Fe_S_CS"/>
</dbReference>
<keyword evidence="5" id="KW-0479">Metal-binding</keyword>
<dbReference type="InterPro" id="IPR017896">
    <property type="entry name" value="4Fe4S_Fe-S-bd"/>
</dbReference>
<comment type="caution">
    <text evidence="9">The sequence shown here is derived from an EMBL/GenBank/DDBJ whole genome shotgun (WGS) entry which is preliminary data.</text>
</comment>
<keyword evidence="6" id="KW-0408">Iron</keyword>
<sequence length="245" mass="27764">MPNGNDEYTAQKCLDILREIKDAAFATVDESGKPQIRIIDVMLVENEKMYFCTARGKDFYRQLTACGDVAVTGLTGDWKMIRLNGRADRLPEQKYWIDRIFEHNPSMNQVYPGESRYILEPFVIDEGEIEIFDLGKNPIYRETFFLGQAVRKNENREERDSVGEKENIQKQVVRTENGCPGKGFQITDACITCGRCAKSCPQQCITPGTPYHIEQQHCLHCGLCQEVCPAGAIRKISPDNTGETV</sequence>
<dbReference type="Pfam" id="PF12838">
    <property type="entry name" value="Fer4_7"/>
    <property type="match status" value="1"/>
</dbReference>
<dbReference type="SUPFAM" id="SSF54862">
    <property type="entry name" value="4Fe-4S ferredoxins"/>
    <property type="match status" value="1"/>
</dbReference>
<dbReference type="EMBL" id="DXEQ01000112">
    <property type="protein sequence ID" value="HIX72179.1"/>
    <property type="molecule type" value="Genomic_DNA"/>
</dbReference>
<keyword evidence="4" id="KW-0004">4Fe-4S</keyword>
<evidence type="ECO:0000256" key="5">
    <source>
        <dbReference type="ARBA" id="ARBA00022723"/>
    </source>
</evidence>
<proteinExistence type="predicted"/>
<dbReference type="Proteomes" id="UP000886805">
    <property type="component" value="Unassembled WGS sequence"/>
</dbReference>
<dbReference type="Gene3D" id="2.30.110.10">
    <property type="entry name" value="Electron Transport, Fmn-binding Protein, Chain A"/>
    <property type="match status" value="1"/>
</dbReference>
<feature type="domain" description="4Fe-4S ferredoxin-type" evidence="8">
    <location>
        <begin position="209"/>
        <end position="239"/>
    </location>
</feature>
<dbReference type="Pfam" id="PF01243">
    <property type="entry name" value="PNPOx_N"/>
    <property type="match status" value="1"/>
</dbReference>
<dbReference type="Gene3D" id="3.30.70.20">
    <property type="match status" value="1"/>
</dbReference>
<accession>A0A9D2BED4</accession>
<dbReference type="InterPro" id="IPR011576">
    <property type="entry name" value="Pyridox_Oxase_N"/>
</dbReference>
<dbReference type="GO" id="GO:0051539">
    <property type="term" value="F:4 iron, 4 sulfur cluster binding"/>
    <property type="evidence" value="ECO:0007669"/>
    <property type="project" value="UniProtKB-KW"/>
</dbReference>
<dbReference type="PANTHER" id="PTHR24960">
    <property type="entry name" value="PHOTOSYSTEM I IRON-SULFUR CENTER-RELATED"/>
    <property type="match status" value="1"/>
</dbReference>
<dbReference type="GO" id="GO:0046872">
    <property type="term" value="F:metal ion binding"/>
    <property type="evidence" value="ECO:0007669"/>
    <property type="project" value="UniProtKB-KW"/>
</dbReference>
<evidence type="ECO:0000256" key="4">
    <source>
        <dbReference type="ARBA" id="ARBA00022485"/>
    </source>
</evidence>
<reference evidence="9" key="1">
    <citation type="journal article" date="2021" name="PeerJ">
        <title>Extensive microbial diversity within the chicken gut microbiome revealed by metagenomics and culture.</title>
        <authorList>
            <person name="Gilroy R."/>
            <person name="Ravi A."/>
            <person name="Getino M."/>
            <person name="Pursley I."/>
            <person name="Horton D.L."/>
            <person name="Alikhan N.F."/>
            <person name="Baker D."/>
            <person name="Gharbi K."/>
            <person name="Hall N."/>
            <person name="Watson M."/>
            <person name="Adriaenssens E.M."/>
            <person name="Foster-Nyarko E."/>
            <person name="Jarju S."/>
            <person name="Secka A."/>
            <person name="Antonio M."/>
            <person name="Oren A."/>
            <person name="Chaudhuri R.R."/>
            <person name="La Ragione R."/>
            <person name="Hildebrand F."/>
            <person name="Pallen M.J."/>
        </authorList>
    </citation>
    <scope>NUCLEOTIDE SEQUENCE</scope>
    <source>
        <strain evidence="9">ChiSxjej3B15-1167</strain>
    </source>
</reference>
<comment type="cofactor">
    <cofactor evidence="1">
        <name>[4Fe-4S] cluster</name>
        <dbReference type="ChEBI" id="CHEBI:49883"/>
    </cofactor>
</comment>
<reference evidence="9" key="2">
    <citation type="submission" date="2021-04" db="EMBL/GenBank/DDBJ databases">
        <authorList>
            <person name="Gilroy R."/>
        </authorList>
    </citation>
    <scope>NUCLEOTIDE SEQUENCE</scope>
    <source>
        <strain evidence="9">ChiSxjej3B15-1167</strain>
    </source>
</reference>
<dbReference type="PROSITE" id="PS00198">
    <property type="entry name" value="4FE4S_FER_1"/>
    <property type="match status" value="2"/>
</dbReference>